<accession>A0A7C4YGM0</accession>
<dbReference type="GO" id="GO:0009231">
    <property type="term" value="P:riboflavin biosynthetic process"/>
    <property type="evidence" value="ECO:0007669"/>
    <property type="project" value="TreeGrafter"/>
</dbReference>
<dbReference type="GO" id="GO:0046872">
    <property type="term" value="F:metal ion binding"/>
    <property type="evidence" value="ECO:0007669"/>
    <property type="project" value="UniProtKB-KW"/>
</dbReference>
<evidence type="ECO:0000256" key="5">
    <source>
        <dbReference type="ARBA" id="ARBA00024029"/>
    </source>
</evidence>
<proteinExistence type="inferred from homology"/>
<comment type="similarity">
    <text evidence="5">Belongs to the creatininase superfamily.</text>
</comment>
<dbReference type="EMBL" id="DTHG01000028">
    <property type="protein sequence ID" value="HGW91347.1"/>
    <property type="molecule type" value="Genomic_DNA"/>
</dbReference>
<name>A0A7C4YGM0_UNCW3</name>
<evidence type="ECO:0000256" key="1">
    <source>
        <dbReference type="ARBA" id="ARBA00001947"/>
    </source>
</evidence>
<dbReference type="AlphaFoldDB" id="A0A7C4YGM0"/>
<protein>
    <submittedName>
        <fullName evidence="6">Creatininase family protein</fullName>
    </submittedName>
</protein>
<comment type="caution">
    <text evidence="6">The sequence shown here is derived from an EMBL/GenBank/DDBJ whole genome shotgun (WGS) entry which is preliminary data.</text>
</comment>
<dbReference type="PANTHER" id="PTHR35005">
    <property type="entry name" value="3-DEHYDRO-SCYLLO-INOSOSE HYDROLASE"/>
    <property type="match status" value="1"/>
</dbReference>
<keyword evidence="2" id="KW-0479">Metal-binding</keyword>
<dbReference type="SUPFAM" id="SSF102215">
    <property type="entry name" value="Creatininase"/>
    <property type="match status" value="1"/>
</dbReference>
<keyword evidence="4" id="KW-0862">Zinc</keyword>
<evidence type="ECO:0000256" key="4">
    <source>
        <dbReference type="ARBA" id="ARBA00022833"/>
    </source>
</evidence>
<reference evidence="6" key="1">
    <citation type="journal article" date="2020" name="mSystems">
        <title>Genome- and Community-Level Interaction Insights into Carbon Utilization and Element Cycling Functions of Hydrothermarchaeota in Hydrothermal Sediment.</title>
        <authorList>
            <person name="Zhou Z."/>
            <person name="Liu Y."/>
            <person name="Xu W."/>
            <person name="Pan J."/>
            <person name="Luo Z.H."/>
            <person name="Li M."/>
        </authorList>
    </citation>
    <scope>NUCLEOTIDE SEQUENCE [LARGE SCALE GENOMIC DNA]</scope>
    <source>
        <strain evidence="6">SpSt-780</strain>
    </source>
</reference>
<comment type="cofactor">
    <cofactor evidence="1">
        <name>Zn(2+)</name>
        <dbReference type="ChEBI" id="CHEBI:29105"/>
    </cofactor>
</comment>
<sequence>MERRLERINWKVLSKIVPEKIDRCFLPVGTIEAHGCGPLGTDNIIPEFLAKNLSDEFNAIVAPTIHYGITHSLLPYPGSITIDEKVFEDYILEVLRGISSIGFRKIVIFNGHGGNNNSLKKVVSKIYEERNVFCAVVHWWILCSELTKEFFKESGSHAGVDENAMILAIEPELVDKELYSEEDVYLYNEGLYSVPIPGSVIIYKKDEGKPRFDINEARGFKDKLILLIKEHLDKLFRGWEKIDEFRRGK</sequence>
<dbReference type="InterPro" id="IPR024087">
    <property type="entry name" value="Creatininase-like_sf"/>
</dbReference>
<dbReference type="GO" id="GO:0016811">
    <property type="term" value="F:hydrolase activity, acting on carbon-nitrogen (but not peptide) bonds, in linear amides"/>
    <property type="evidence" value="ECO:0007669"/>
    <property type="project" value="TreeGrafter"/>
</dbReference>
<evidence type="ECO:0000313" key="6">
    <source>
        <dbReference type="EMBL" id="HGW91347.1"/>
    </source>
</evidence>
<organism evidence="6">
    <name type="scientific">candidate division WOR-3 bacterium</name>
    <dbReference type="NCBI Taxonomy" id="2052148"/>
    <lineage>
        <taxon>Bacteria</taxon>
        <taxon>Bacteria division WOR-3</taxon>
    </lineage>
</organism>
<dbReference type="InterPro" id="IPR003785">
    <property type="entry name" value="Creatininase/forma_Hydrolase"/>
</dbReference>
<gene>
    <name evidence="6" type="ORF">ENV67_02245</name>
</gene>
<evidence type="ECO:0000256" key="2">
    <source>
        <dbReference type="ARBA" id="ARBA00022723"/>
    </source>
</evidence>
<dbReference type="Gene3D" id="3.40.50.10310">
    <property type="entry name" value="Creatininase"/>
    <property type="match status" value="1"/>
</dbReference>
<dbReference type="PANTHER" id="PTHR35005:SF1">
    <property type="entry name" value="2-AMINO-5-FORMYLAMINO-6-RIBOSYLAMINOPYRIMIDIN-4(3H)-ONE 5'-MONOPHOSPHATE DEFORMYLASE"/>
    <property type="match status" value="1"/>
</dbReference>
<dbReference type="Pfam" id="PF02633">
    <property type="entry name" value="Creatininase"/>
    <property type="match status" value="1"/>
</dbReference>
<keyword evidence="3" id="KW-0378">Hydrolase</keyword>
<evidence type="ECO:0000256" key="3">
    <source>
        <dbReference type="ARBA" id="ARBA00022801"/>
    </source>
</evidence>